<name>A0ABY4GQA0_9BACI</name>
<dbReference type="PANTHER" id="PTHR30336">
    <property type="entry name" value="INNER MEMBRANE PROTEIN, PROBABLE PERMEASE"/>
    <property type="match status" value="1"/>
</dbReference>
<dbReference type="RefSeq" id="WP_244746768.1">
    <property type="nucleotide sequence ID" value="NZ_CP095071.1"/>
</dbReference>
<dbReference type="Gene3D" id="3.40.50.620">
    <property type="entry name" value="HUPs"/>
    <property type="match status" value="1"/>
</dbReference>
<evidence type="ECO:0000259" key="1">
    <source>
        <dbReference type="Pfam" id="PF02698"/>
    </source>
</evidence>
<gene>
    <name evidence="2" type="ORF">MUN87_05900</name>
</gene>
<dbReference type="InterPro" id="IPR014729">
    <property type="entry name" value="Rossmann-like_a/b/a_fold"/>
</dbReference>
<dbReference type="InterPro" id="IPR003848">
    <property type="entry name" value="DUF218"/>
</dbReference>
<organism evidence="2 3">
    <name type="scientific">Gracilibacillus salinarum</name>
    <dbReference type="NCBI Taxonomy" id="2932255"/>
    <lineage>
        <taxon>Bacteria</taxon>
        <taxon>Bacillati</taxon>
        <taxon>Bacillota</taxon>
        <taxon>Bacilli</taxon>
        <taxon>Bacillales</taxon>
        <taxon>Bacillaceae</taxon>
        <taxon>Gracilibacillus</taxon>
    </lineage>
</organism>
<feature type="domain" description="DUF218" evidence="1">
    <location>
        <begin position="39"/>
        <end position="164"/>
    </location>
</feature>
<dbReference type="CDD" id="cd06259">
    <property type="entry name" value="YdcF-like"/>
    <property type="match status" value="1"/>
</dbReference>
<reference evidence="2 3" key="1">
    <citation type="submission" date="2022-04" db="EMBL/GenBank/DDBJ databases">
        <title>Gracilibacillus sp. isolated from saltern.</title>
        <authorList>
            <person name="Won M."/>
            <person name="Lee C.-M."/>
            <person name="Woen H.-Y."/>
            <person name="Kwon S.-W."/>
        </authorList>
    </citation>
    <scope>NUCLEOTIDE SEQUENCE [LARGE SCALE GENOMIC DNA]</scope>
    <source>
        <strain evidence="2 3">SSPM10-3</strain>
    </source>
</reference>
<sequence length="190" mass="21915">MKKWLLIVFAAFFLFFLVHTSFIVIDGWTDEKKQTELGVVFGNKVNQDGSLSKRLKARLDKALQYYESKKVEKVLVSGGIGKEDFDEAKVMEQYLIRKGVNSADIIVDSNGYNTRMTAENSFRIAKANQLSVHRITVITQYFHVTRAKLAMKQAGFQATAGAHAEYVEWRDIYSIIREFPAFYQYWLFSD</sequence>
<dbReference type="PANTHER" id="PTHR30336:SF20">
    <property type="entry name" value="DUF218 DOMAIN-CONTAINING PROTEIN"/>
    <property type="match status" value="1"/>
</dbReference>
<dbReference type="Pfam" id="PF02698">
    <property type="entry name" value="DUF218"/>
    <property type="match status" value="1"/>
</dbReference>
<protein>
    <submittedName>
        <fullName evidence="2">YdcF family protein</fullName>
    </submittedName>
</protein>
<dbReference type="Proteomes" id="UP000831537">
    <property type="component" value="Chromosome"/>
</dbReference>
<dbReference type="EMBL" id="CP095071">
    <property type="protein sequence ID" value="UOQ86419.1"/>
    <property type="molecule type" value="Genomic_DNA"/>
</dbReference>
<accession>A0ABY4GQA0</accession>
<evidence type="ECO:0000313" key="2">
    <source>
        <dbReference type="EMBL" id="UOQ86419.1"/>
    </source>
</evidence>
<keyword evidence="3" id="KW-1185">Reference proteome</keyword>
<dbReference type="InterPro" id="IPR051599">
    <property type="entry name" value="Cell_Envelope_Assoc"/>
</dbReference>
<proteinExistence type="predicted"/>
<evidence type="ECO:0000313" key="3">
    <source>
        <dbReference type="Proteomes" id="UP000831537"/>
    </source>
</evidence>